<keyword evidence="1" id="KW-0812">Transmembrane</keyword>
<gene>
    <name evidence="2" type="ORF">CQA57_06965</name>
</gene>
<feature type="transmembrane region" description="Helical" evidence="1">
    <location>
        <begin position="56"/>
        <end position="83"/>
    </location>
</feature>
<dbReference type="EMBL" id="NXLX01000021">
    <property type="protein sequence ID" value="RDU72336.1"/>
    <property type="molecule type" value="Genomic_DNA"/>
</dbReference>
<keyword evidence="1" id="KW-1133">Transmembrane helix</keyword>
<organism evidence="2 3">
    <name type="scientific">Helicobacter anseris</name>
    <dbReference type="NCBI Taxonomy" id="375926"/>
    <lineage>
        <taxon>Bacteria</taxon>
        <taxon>Pseudomonadati</taxon>
        <taxon>Campylobacterota</taxon>
        <taxon>Epsilonproteobacteria</taxon>
        <taxon>Campylobacterales</taxon>
        <taxon>Helicobacteraceae</taxon>
        <taxon>Helicobacter</taxon>
    </lineage>
</organism>
<keyword evidence="3" id="KW-1185">Reference proteome</keyword>
<proteinExistence type="predicted"/>
<sequence>MEVIDFMIDNDFINFLYNLLSMMVYTIFIIFMYIYFGKQLFVFKRKQMEANKIKCLILLIYVVLFCKAFYKAYLCFCYIFKIFNLNLWI</sequence>
<keyword evidence="1" id="KW-0472">Membrane</keyword>
<dbReference type="Proteomes" id="UP000256695">
    <property type="component" value="Unassembled WGS sequence"/>
</dbReference>
<dbReference type="AlphaFoldDB" id="A0A3D8J573"/>
<name>A0A3D8J573_9HELI</name>
<evidence type="ECO:0000256" key="1">
    <source>
        <dbReference type="SAM" id="Phobius"/>
    </source>
</evidence>
<accession>A0A3D8J573</accession>
<comment type="caution">
    <text evidence="2">The sequence shown here is derived from an EMBL/GenBank/DDBJ whole genome shotgun (WGS) entry which is preliminary data.</text>
</comment>
<evidence type="ECO:0000313" key="2">
    <source>
        <dbReference type="EMBL" id="RDU72336.1"/>
    </source>
</evidence>
<reference evidence="2 3" key="1">
    <citation type="submission" date="2018-04" db="EMBL/GenBank/DDBJ databases">
        <title>Novel Campyloabacter and Helicobacter Species and Strains.</title>
        <authorList>
            <person name="Mannion A.J."/>
            <person name="Shen Z."/>
            <person name="Fox J.G."/>
        </authorList>
    </citation>
    <scope>NUCLEOTIDE SEQUENCE [LARGE SCALE GENOMIC DNA]</scope>
    <source>
        <strain evidence="2 3">MIT 04-9362</strain>
    </source>
</reference>
<protein>
    <submittedName>
        <fullName evidence="2">Uncharacterized protein</fullName>
    </submittedName>
</protein>
<evidence type="ECO:0000313" key="3">
    <source>
        <dbReference type="Proteomes" id="UP000256695"/>
    </source>
</evidence>
<feature type="transmembrane region" description="Helical" evidence="1">
    <location>
        <begin position="15"/>
        <end position="36"/>
    </location>
</feature>